<dbReference type="OrthoDB" id="202764at2759"/>
<evidence type="ECO:0000313" key="8">
    <source>
        <dbReference type="EMBL" id="EEH52470.1"/>
    </source>
</evidence>
<dbReference type="eggNOG" id="ENOG502RMSV">
    <property type="taxonomic scope" value="Eukaryota"/>
</dbReference>
<evidence type="ECO:0000259" key="7">
    <source>
        <dbReference type="PROSITE" id="PS50222"/>
    </source>
</evidence>
<dbReference type="InterPro" id="IPR011992">
    <property type="entry name" value="EF-hand-dom_pair"/>
</dbReference>
<evidence type="ECO:0000313" key="9">
    <source>
        <dbReference type="Proteomes" id="UP000001876"/>
    </source>
</evidence>
<dbReference type="Gene3D" id="1.10.238.10">
    <property type="entry name" value="EF-hand"/>
    <property type="match status" value="3"/>
</dbReference>
<dbReference type="InterPro" id="IPR039647">
    <property type="entry name" value="EF_hand_pair_protein_CML-like"/>
</dbReference>
<dbReference type="EMBL" id="GG663748">
    <property type="protein sequence ID" value="EEH52470.1"/>
    <property type="molecule type" value="Genomic_DNA"/>
</dbReference>
<dbReference type="Pfam" id="PF13202">
    <property type="entry name" value="EF-hand_5"/>
    <property type="match status" value="1"/>
</dbReference>
<dbReference type="GO" id="GO:0005509">
    <property type="term" value="F:calcium ion binding"/>
    <property type="evidence" value="ECO:0007669"/>
    <property type="project" value="InterPro"/>
</dbReference>
<protein>
    <submittedName>
        <fullName evidence="8">Predicted protein</fullName>
    </submittedName>
</protein>
<dbReference type="PROSITE" id="PS50222">
    <property type="entry name" value="EF_HAND_2"/>
    <property type="match status" value="5"/>
</dbReference>
<feature type="compositionally biased region" description="Low complexity" evidence="5">
    <location>
        <begin position="1011"/>
        <end position="1032"/>
    </location>
</feature>
<keyword evidence="4" id="KW-0175">Coiled coil</keyword>
<sequence length="1156" mass="122763">MADYDDARKAAARKVVEADAAARSRAARDDAETKRAARRRDVERSAVLKLRNHVDARMTALRVARDERVAARAAAAATAAGDDATATTTTTTESTWVTTKRPVFVSFAAGEDASFHELRFVARFAARIETAGAGALFRIESGHPVPGVTREDKALLRAEAAKDAEAVVFVVTPASLRCERCELERDVVTTRREPVDLGGDGARVPCVALLDAEDVSSESAARPPSVDVPPRLLARDDPPAFRLSLPDRPADGVAPHADPAAAAARFVLRSLVDVGVLSPLDVDVDAIEDVADVVDETKIIAKTRFETKPATAAPLDDRRVKALLDAMGGSWKKRRPLEWSVEEVAAWVSSLGGDVGAASEKFRALGVDGRLLFALNDQTLRQTLGVTLAETRTRTLRSIADLATDRTRALNGDTRTVTFDGGDDDDDAAARLARMNDDELDAFVADLFVAADADRSGALDRREFKTLLKNANLGFSAKERQAVMEECDDDGDGLVSFAEFSRATRGVIRTAAARRRAAIKSRRGGGGRHFGSTFKVTRNTNRRAEASSALLRGVDRATVEGCLRRVFDAADVDGNGWLDRREFARCLRSHDLGFTRKEVNSLLTSVDGDFDGRVQIDEFIPVAFTLLVERLADDAARVEASSNPTALARVLYAKLKSAAKGKDAVPTVVARDALLSLRDDGIGITRTHAALVLAEARVNSGNKTLPWRPFVETAVTSLWSLLDDDLAATRRKVVAAVADGSGVTTLASLDRAALHGALSAAFAAADVDGSGALDVDEAKAALASIGATIKARPPPTYLLALGATVPENAATAMIRALDADGDGVVRYHELVDFFVDVLLHAERERAVCAALESARRRDDARAIGAAAKEAVYLASKRAEADAIAAERASRRDADVTDACEALASMGIAADDAYETAVRTVVKHASEGLGSRLKDKNARAGCYVGELRESGTGRDKSWAVTYVASNASHAFVVGKTLQPGIGATWQILTGPVDDRGSRRGAVLDVEDAARAGAASLRPAEGPRASRPTSAAASGDTGGYEPSQSTTVRVPPPLEPGAYFAAAFDGGGRRGFVAIDTVGVAPPRVTHGPREYSVPILEDDKALVMRVAEALSACMEGAREARERARDEAMVAAREAFDCEEAREARAAARAAARTAAE</sequence>
<feature type="coiled-coil region" evidence="4">
    <location>
        <begin position="1106"/>
        <end position="1133"/>
    </location>
</feature>
<dbReference type="OMA" id="ACESCAG"/>
<dbReference type="InterPro" id="IPR013761">
    <property type="entry name" value="SAM/pointed_sf"/>
</dbReference>
<dbReference type="AlphaFoldDB" id="C1N6G6"/>
<feature type="domain" description="SAM" evidence="6">
    <location>
        <begin position="339"/>
        <end position="405"/>
    </location>
</feature>
<dbReference type="GeneID" id="9688969"/>
<dbReference type="SMART" id="SM00054">
    <property type="entry name" value="EFh"/>
    <property type="match status" value="6"/>
</dbReference>
<dbReference type="InterPro" id="IPR001660">
    <property type="entry name" value="SAM"/>
</dbReference>
<dbReference type="Gene3D" id="1.10.150.50">
    <property type="entry name" value="Transcription Factor, Ets-1"/>
    <property type="match status" value="1"/>
</dbReference>
<dbReference type="Proteomes" id="UP000001876">
    <property type="component" value="Unassembled WGS sequence"/>
</dbReference>
<feature type="domain" description="EF-hand" evidence="7">
    <location>
        <begin position="439"/>
        <end position="474"/>
    </location>
</feature>
<dbReference type="RefSeq" id="XP_003063334.1">
    <property type="nucleotide sequence ID" value="XM_003063288.1"/>
</dbReference>
<evidence type="ECO:0000256" key="3">
    <source>
        <dbReference type="ARBA" id="ARBA00022837"/>
    </source>
</evidence>
<dbReference type="InterPro" id="IPR002048">
    <property type="entry name" value="EF_hand_dom"/>
</dbReference>
<keyword evidence="9" id="KW-1185">Reference proteome</keyword>
<feature type="region of interest" description="Disordered" evidence="5">
    <location>
        <begin position="18"/>
        <end position="38"/>
    </location>
</feature>
<dbReference type="Pfam" id="PF07647">
    <property type="entry name" value="SAM_2"/>
    <property type="match status" value="1"/>
</dbReference>
<evidence type="ECO:0000256" key="2">
    <source>
        <dbReference type="ARBA" id="ARBA00022737"/>
    </source>
</evidence>
<proteinExistence type="predicted"/>
<dbReference type="PANTHER" id="PTHR10891">
    <property type="entry name" value="EF-HAND CALCIUM-BINDING DOMAIN CONTAINING PROTEIN"/>
    <property type="match status" value="1"/>
</dbReference>
<organism evidence="9">
    <name type="scientific">Micromonas pusilla (strain CCMP1545)</name>
    <name type="common">Picoplanktonic green alga</name>
    <dbReference type="NCBI Taxonomy" id="564608"/>
    <lineage>
        <taxon>Eukaryota</taxon>
        <taxon>Viridiplantae</taxon>
        <taxon>Chlorophyta</taxon>
        <taxon>Mamiellophyceae</taxon>
        <taxon>Mamiellales</taxon>
        <taxon>Mamiellaceae</taxon>
        <taxon>Micromonas</taxon>
    </lineage>
</organism>
<dbReference type="PROSITE" id="PS00018">
    <property type="entry name" value="EF_HAND_1"/>
    <property type="match status" value="3"/>
</dbReference>
<dbReference type="SMART" id="SM00454">
    <property type="entry name" value="SAM"/>
    <property type="match status" value="1"/>
</dbReference>
<evidence type="ECO:0000259" key="6">
    <source>
        <dbReference type="PROSITE" id="PS50105"/>
    </source>
</evidence>
<evidence type="ECO:0000256" key="1">
    <source>
        <dbReference type="ARBA" id="ARBA00022723"/>
    </source>
</evidence>
<accession>C1N6G6</accession>
<feature type="domain" description="EF-hand" evidence="7">
    <location>
        <begin position="558"/>
        <end position="593"/>
    </location>
</feature>
<keyword evidence="2" id="KW-0677">Repeat</keyword>
<dbReference type="InterPro" id="IPR018247">
    <property type="entry name" value="EF_Hand_1_Ca_BS"/>
</dbReference>
<dbReference type="PROSITE" id="PS50105">
    <property type="entry name" value="SAM_DOMAIN"/>
    <property type="match status" value="1"/>
</dbReference>
<feature type="domain" description="EF-hand" evidence="7">
    <location>
        <begin position="475"/>
        <end position="510"/>
    </location>
</feature>
<evidence type="ECO:0000256" key="5">
    <source>
        <dbReference type="SAM" id="MobiDB-lite"/>
    </source>
</evidence>
<name>C1N6G6_MICPC</name>
<dbReference type="KEGG" id="mpp:MICPUCDRAFT_53278"/>
<evidence type="ECO:0000256" key="4">
    <source>
        <dbReference type="SAM" id="Coils"/>
    </source>
</evidence>
<feature type="domain" description="EF-hand" evidence="7">
    <location>
        <begin position="758"/>
        <end position="788"/>
    </location>
</feature>
<dbReference type="STRING" id="564608.C1N6G6"/>
<dbReference type="SUPFAM" id="SSF47473">
    <property type="entry name" value="EF-hand"/>
    <property type="match status" value="2"/>
</dbReference>
<keyword evidence="3" id="KW-0106">Calcium</keyword>
<reference evidence="8 9" key="1">
    <citation type="journal article" date="2009" name="Science">
        <title>Green evolution and dynamic adaptations revealed by genomes of the marine picoeukaryotes Micromonas.</title>
        <authorList>
            <person name="Worden A.Z."/>
            <person name="Lee J.H."/>
            <person name="Mock T."/>
            <person name="Rouze P."/>
            <person name="Simmons M.P."/>
            <person name="Aerts A.L."/>
            <person name="Allen A.E."/>
            <person name="Cuvelier M.L."/>
            <person name="Derelle E."/>
            <person name="Everett M.V."/>
            <person name="Foulon E."/>
            <person name="Grimwood J."/>
            <person name="Gundlach H."/>
            <person name="Henrissat B."/>
            <person name="Napoli C."/>
            <person name="McDonald S.M."/>
            <person name="Parker M.S."/>
            <person name="Rombauts S."/>
            <person name="Salamov A."/>
            <person name="Von Dassow P."/>
            <person name="Badger J.H."/>
            <person name="Coutinho P.M."/>
            <person name="Demir E."/>
            <person name="Dubchak I."/>
            <person name="Gentemann C."/>
            <person name="Eikrem W."/>
            <person name="Gready J.E."/>
            <person name="John U."/>
            <person name="Lanier W."/>
            <person name="Lindquist E.A."/>
            <person name="Lucas S."/>
            <person name="Mayer K.F."/>
            <person name="Moreau H."/>
            <person name="Not F."/>
            <person name="Otillar R."/>
            <person name="Panaud O."/>
            <person name="Pangilinan J."/>
            <person name="Paulsen I."/>
            <person name="Piegu B."/>
            <person name="Poliakov A."/>
            <person name="Robbens S."/>
            <person name="Schmutz J."/>
            <person name="Toulza E."/>
            <person name="Wyss T."/>
            <person name="Zelensky A."/>
            <person name="Zhou K."/>
            <person name="Armbrust E.V."/>
            <person name="Bhattacharya D."/>
            <person name="Goodenough U.W."/>
            <person name="Van de Peer Y."/>
            <person name="Grigoriev I.V."/>
        </authorList>
    </citation>
    <scope>NUCLEOTIDE SEQUENCE [LARGE SCALE GENOMIC DNA]</scope>
    <source>
        <strain evidence="8 9">CCMP1545</strain>
    </source>
</reference>
<feature type="domain" description="EF-hand" evidence="7">
    <location>
        <begin position="805"/>
        <end position="840"/>
    </location>
</feature>
<feature type="region of interest" description="Disordered" evidence="5">
    <location>
        <begin position="1011"/>
        <end position="1050"/>
    </location>
</feature>
<dbReference type="Pfam" id="PF13499">
    <property type="entry name" value="EF-hand_7"/>
    <property type="match status" value="2"/>
</dbReference>
<keyword evidence="1" id="KW-0479">Metal-binding</keyword>
<dbReference type="CDD" id="cd00051">
    <property type="entry name" value="EFh"/>
    <property type="match status" value="3"/>
</dbReference>
<dbReference type="SUPFAM" id="SSF47769">
    <property type="entry name" value="SAM/Pointed domain"/>
    <property type="match status" value="1"/>
</dbReference>
<gene>
    <name evidence="8" type="ORF">MICPUCDRAFT_53278</name>
</gene>